<dbReference type="InterPro" id="IPR053286">
    <property type="entry name" value="Nematode_rcpt-like_srab"/>
</dbReference>
<evidence type="ECO:0000256" key="5">
    <source>
        <dbReference type="SAM" id="Phobius"/>
    </source>
</evidence>
<dbReference type="InterPro" id="IPR019408">
    <property type="entry name" value="7TM_GPCR_serpentine_rcpt_Srab"/>
</dbReference>
<proteinExistence type="predicted"/>
<feature type="non-terminal residue" evidence="6">
    <location>
        <position position="137"/>
    </location>
</feature>
<evidence type="ECO:0000256" key="2">
    <source>
        <dbReference type="ARBA" id="ARBA00022692"/>
    </source>
</evidence>
<dbReference type="Pfam" id="PF10292">
    <property type="entry name" value="7TM_GPCR_Srab"/>
    <property type="match status" value="1"/>
</dbReference>
<evidence type="ECO:0000256" key="4">
    <source>
        <dbReference type="ARBA" id="ARBA00023136"/>
    </source>
</evidence>
<dbReference type="Proteomes" id="UP001328107">
    <property type="component" value="Unassembled WGS sequence"/>
</dbReference>
<keyword evidence="3 5" id="KW-1133">Transmembrane helix</keyword>
<keyword evidence="7" id="KW-1185">Reference proteome</keyword>
<dbReference type="GO" id="GO:0016020">
    <property type="term" value="C:membrane"/>
    <property type="evidence" value="ECO:0007669"/>
    <property type="project" value="UniProtKB-SubCell"/>
</dbReference>
<feature type="transmembrane region" description="Helical" evidence="5">
    <location>
        <begin position="83"/>
        <end position="106"/>
    </location>
</feature>
<comment type="caution">
    <text evidence="6">The sequence shown here is derived from an EMBL/GenBank/DDBJ whole genome shotgun (WGS) entry which is preliminary data.</text>
</comment>
<gene>
    <name evidence="6" type="ORF">PMAYCL1PPCAC_04791</name>
</gene>
<organism evidence="6 7">
    <name type="scientific">Pristionchus mayeri</name>
    <dbReference type="NCBI Taxonomy" id="1317129"/>
    <lineage>
        <taxon>Eukaryota</taxon>
        <taxon>Metazoa</taxon>
        <taxon>Ecdysozoa</taxon>
        <taxon>Nematoda</taxon>
        <taxon>Chromadorea</taxon>
        <taxon>Rhabditida</taxon>
        <taxon>Rhabditina</taxon>
        <taxon>Diplogasteromorpha</taxon>
        <taxon>Diplogasteroidea</taxon>
        <taxon>Neodiplogasteridae</taxon>
        <taxon>Pristionchus</taxon>
    </lineage>
</organism>
<evidence type="ECO:0000256" key="3">
    <source>
        <dbReference type="ARBA" id="ARBA00022989"/>
    </source>
</evidence>
<dbReference type="PANTHER" id="PTHR46561:SF11">
    <property type="entry name" value="SERPENTINE RECEPTOR CLASS ALPHA_BETA-14"/>
    <property type="match status" value="1"/>
</dbReference>
<evidence type="ECO:0000256" key="1">
    <source>
        <dbReference type="ARBA" id="ARBA00004141"/>
    </source>
</evidence>
<feature type="transmembrane region" description="Helical" evidence="5">
    <location>
        <begin position="26"/>
        <end position="46"/>
    </location>
</feature>
<dbReference type="PANTHER" id="PTHR46561">
    <property type="entry name" value="SERPENTINE RECEPTOR, CLASS AB (CLASS A-LIKE)-RELATED"/>
    <property type="match status" value="1"/>
</dbReference>
<keyword evidence="2 5" id="KW-0812">Transmembrane</keyword>
<evidence type="ECO:0008006" key="8">
    <source>
        <dbReference type="Google" id="ProtNLM"/>
    </source>
</evidence>
<feature type="transmembrane region" description="Helical" evidence="5">
    <location>
        <begin position="118"/>
        <end position="135"/>
    </location>
</feature>
<comment type="subcellular location">
    <subcellularLocation>
        <location evidence="1">Membrane</location>
        <topology evidence="1">Multi-pass membrane protein</topology>
    </subcellularLocation>
</comment>
<sequence length="137" mass="15726">MAFNIFAYDFKVKYATSTAAPAGGQIYYQILAVPLTLIEFATVFMFEHLHKLNTARLRECGLSLTERYQLFENIRTLDLLRPIARFHGIITCLTFIIFLLLGPSMIGTPSYPFFEESINAFQLQAILMPLVIIRNKR</sequence>
<reference evidence="7" key="1">
    <citation type="submission" date="2022-10" db="EMBL/GenBank/DDBJ databases">
        <title>Genome assembly of Pristionchus species.</title>
        <authorList>
            <person name="Yoshida K."/>
            <person name="Sommer R.J."/>
        </authorList>
    </citation>
    <scope>NUCLEOTIDE SEQUENCE [LARGE SCALE GENOMIC DNA]</scope>
    <source>
        <strain evidence="7">RS5460</strain>
    </source>
</reference>
<dbReference type="EMBL" id="BTRK01000002">
    <property type="protein sequence ID" value="GMR34596.1"/>
    <property type="molecule type" value="Genomic_DNA"/>
</dbReference>
<evidence type="ECO:0000313" key="6">
    <source>
        <dbReference type="EMBL" id="GMR34596.1"/>
    </source>
</evidence>
<protein>
    <recommendedName>
        <fullName evidence="8">G protein-coupled receptor</fullName>
    </recommendedName>
</protein>
<dbReference type="AlphaFoldDB" id="A0AAN5CB30"/>
<accession>A0AAN5CB30</accession>
<evidence type="ECO:0000313" key="7">
    <source>
        <dbReference type="Proteomes" id="UP001328107"/>
    </source>
</evidence>
<name>A0AAN5CB30_9BILA</name>
<keyword evidence="4 5" id="KW-0472">Membrane</keyword>